<gene>
    <name evidence="8" type="ORF">VC83_07140</name>
</gene>
<name>A0A177A346_9PEZI</name>
<evidence type="ECO:0000313" key="8">
    <source>
        <dbReference type="EMBL" id="OAF56588.1"/>
    </source>
</evidence>
<keyword evidence="5" id="KW-0503">Monooxygenase</keyword>
<keyword evidence="3" id="KW-0274">FAD</keyword>
<accession>A0A177A346</accession>
<keyword evidence="4" id="KW-0560">Oxidoreductase</keyword>
<dbReference type="GeneID" id="36290190"/>
<dbReference type="Proteomes" id="UP000077154">
    <property type="component" value="Unassembled WGS sequence"/>
</dbReference>
<evidence type="ECO:0000259" key="7">
    <source>
        <dbReference type="Pfam" id="PF01494"/>
    </source>
</evidence>
<dbReference type="eggNOG" id="ENOG502RYZU">
    <property type="taxonomic scope" value="Eukaryota"/>
</dbReference>
<protein>
    <recommendedName>
        <fullName evidence="7">FAD-binding domain-containing protein</fullName>
    </recommendedName>
</protein>
<sequence>MSEDVPFRLLVIGAGITGLLIAQGLKKEGIACIVFESEPSASHYRAAEWGVSIQWGIPLLRQCLPEALFDRLQSVANDPYFTPPDLGLLPTLNGKTGELLKDAAVADVPCIQKEYGKTLKDVVYDDDKDTVRAVFADSSRAVGSLLVGADGAHSAVRTCIFGPEKGRASSVPYSAVNICVKYDDAKKARFVRQLHPIMAMGIHPDGHWLWISIQNVPDPNDPATWSFQLQTTSHKGKDDVISLENLKKKAATFAEPFRSANLWIPEGTSIHENKISYWMPIPWDDRNGRITLAGDAAHPMTFQRGQGMNHGITDAASFVTKLKSALDDHSSVKNAVKAYNIEMIERAGDEVATSKENTEMLRDWSRMMDSPIMQKGGHPRSQQPSTEALGRTDMTSKRAPRVRPS</sequence>
<evidence type="ECO:0000256" key="1">
    <source>
        <dbReference type="ARBA" id="ARBA00001974"/>
    </source>
</evidence>
<dbReference type="RefSeq" id="XP_024321882.1">
    <property type="nucleotide sequence ID" value="XM_024470718.1"/>
</dbReference>
<dbReference type="EMBL" id="KV441403">
    <property type="protein sequence ID" value="OAF56588.1"/>
    <property type="molecule type" value="Genomic_DNA"/>
</dbReference>
<dbReference type="PANTHER" id="PTHR47178">
    <property type="entry name" value="MONOOXYGENASE, FAD-BINDING"/>
    <property type="match status" value="1"/>
</dbReference>
<evidence type="ECO:0000256" key="2">
    <source>
        <dbReference type="ARBA" id="ARBA00022630"/>
    </source>
</evidence>
<keyword evidence="2" id="KW-0285">Flavoprotein</keyword>
<evidence type="ECO:0000256" key="6">
    <source>
        <dbReference type="SAM" id="MobiDB-lite"/>
    </source>
</evidence>
<dbReference type="GO" id="GO:0071949">
    <property type="term" value="F:FAD binding"/>
    <property type="evidence" value="ECO:0007669"/>
    <property type="project" value="InterPro"/>
</dbReference>
<dbReference type="PRINTS" id="PR00420">
    <property type="entry name" value="RNGMNOXGNASE"/>
</dbReference>
<evidence type="ECO:0000256" key="3">
    <source>
        <dbReference type="ARBA" id="ARBA00022827"/>
    </source>
</evidence>
<dbReference type="VEuPathDB" id="FungiDB:GMDG_07852"/>
<reference evidence="8" key="1">
    <citation type="submission" date="2016-03" db="EMBL/GenBank/DDBJ databases">
        <title>Updated assembly of Pseudogymnoascus destructans, the fungus causing white-nose syndrome of bats.</title>
        <authorList>
            <person name="Palmer J.M."/>
            <person name="Drees K.P."/>
            <person name="Foster J.T."/>
            <person name="Lindner D.L."/>
        </authorList>
    </citation>
    <scope>NUCLEOTIDE SEQUENCE [LARGE SCALE GENOMIC DNA]</scope>
    <source>
        <strain evidence="8">20631-21</strain>
    </source>
</reference>
<dbReference type="Pfam" id="PF13450">
    <property type="entry name" value="NAD_binding_8"/>
    <property type="match status" value="1"/>
</dbReference>
<feature type="region of interest" description="Disordered" evidence="6">
    <location>
        <begin position="368"/>
        <end position="405"/>
    </location>
</feature>
<organism evidence="8">
    <name type="scientific">Pseudogymnoascus destructans</name>
    <dbReference type="NCBI Taxonomy" id="655981"/>
    <lineage>
        <taxon>Eukaryota</taxon>
        <taxon>Fungi</taxon>
        <taxon>Dikarya</taxon>
        <taxon>Ascomycota</taxon>
        <taxon>Pezizomycotina</taxon>
        <taxon>Leotiomycetes</taxon>
        <taxon>Thelebolales</taxon>
        <taxon>Thelebolaceae</taxon>
        <taxon>Pseudogymnoascus</taxon>
    </lineage>
</organism>
<dbReference type="Gene3D" id="3.50.50.60">
    <property type="entry name" value="FAD/NAD(P)-binding domain"/>
    <property type="match status" value="1"/>
</dbReference>
<evidence type="ECO:0000256" key="5">
    <source>
        <dbReference type="ARBA" id="ARBA00023033"/>
    </source>
</evidence>
<proteinExistence type="predicted"/>
<feature type="domain" description="FAD-binding" evidence="7">
    <location>
        <begin position="125"/>
        <end position="341"/>
    </location>
</feature>
<dbReference type="SUPFAM" id="SSF51905">
    <property type="entry name" value="FAD/NAD(P)-binding domain"/>
    <property type="match status" value="1"/>
</dbReference>
<dbReference type="InterPro" id="IPR002938">
    <property type="entry name" value="FAD-bd"/>
</dbReference>
<dbReference type="PANTHER" id="PTHR47178:SF2">
    <property type="entry name" value="FAD-BINDING DOMAIN-CONTAINING PROTEIN"/>
    <property type="match status" value="1"/>
</dbReference>
<dbReference type="Pfam" id="PF01494">
    <property type="entry name" value="FAD_binding_3"/>
    <property type="match status" value="1"/>
</dbReference>
<dbReference type="InterPro" id="IPR036188">
    <property type="entry name" value="FAD/NAD-bd_sf"/>
</dbReference>
<dbReference type="GO" id="GO:0004497">
    <property type="term" value="F:monooxygenase activity"/>
    <property type="evidence" value="ECO:0007669"/>
    <property type="project" value="UniProtKB-KW"/>
</dbReference>
<evidence type="ECO:0000256" key="4">
    <source>
        <dbReference type="ARBA" id="ARBA00023002"/>
    </source>
</evidence>
<dbReference type="AlphaFoldDB" id="A0A177A346"/>
<comment type="cofactor">
    <cofactor evidence="1">
        <name>FAD</name>
        <dbReference type="ChEBI" id="CHEBI:57692"/>
    </cofactor>
</comment>
<dbReference type="OrthoDB" id="47494at2759"/>